<dbReference type="PROSITE" id="PS51186">
    <property type="entry name" value="GNAT"/>
    <property type="match status" value="1"/>
</dbReference>
<keyword evidence="8" id="KW-0539">Nucleus</keyword>
<comment type="catalytic activity">
    <reaction evidence="11">
        <text>N-terminal L-seryl-[histone H4] + acetyl-CoA = N-terminal N(alpha)-acetyl-L-seryl-[histone H4] + CoA + H(+)</text>
        <dbReference type="Rhea" id="RHEA:50596"/>
        <dbReference type="Rhea" id="RHEA-COMP:12740"/>
        <dbReference type="Rhea" id="RHEA-COMP:12743"/>
        <dbReference type="ChEBI" id="CHEBI:15378"/>
        <dbReference type="ChEBI" id="CHEBI:57287"/>
        <dbReference type="ChEBI" id="CHEBI:57288"/>
        <dbReference type="ChEBI" id="CHEBI:64738"/>
        <dbReference type="ChEBI" id="CHEBI:83690"/>
        <dbReference type="EC" id="2.3.1.257"/>
    </reaction>
</comment>
<dbReference type="EMBL" id="KN831769">
    <property type="protein sequence ID" value="KIM48139.1"/>
    <property type="molecule type" value="Genomic_DNA"/>
</dbReference>
<evidence type="ECO:0000256" key="5">
    <source>
        <dbReference type="ARBA" id="ARBA00015043"/>
    </source>
</evidence>
<evidence type="ECO:0000256" key="10">
    <source>
        <dbReference type="ARBA" id="ARBA00047821"/>
    </source>
</evidence>
<reference evidence="14" key="2">
    <citation type="submission" date="2015-01" db="EMBL/GenBank/DDBJ databases">
        <title>Evolutionary Origins and Diversification of the Mycorrhizal Mutualists.</title>
        <authorList>
            <consortium name="DOE Joint Genome Institute"/>
            <consortium name="Mycorrhizal Genomics Consortium"/>
            <person name="Kohler A."/>
            <person name="Kuo A."/>
            <person name="Nagy L.G."/>
            <person name="Floudas D."/>
            <person name="Copeland A."/>
            <person name="Barry K.W."/>
            <person name="Cichocki N."/>
            <person name="Veneault-Fourrey C."/>
            <person name="LaButti K."/>
            <person name="Lindquist E.A."/>
            <person name="Lipzen A."/>
            <person name="Lundell T."/>
            <person name="Morin E."/>
            <person name="Murat C."/>
            <person name="Riley R."/>
            <person name="Ohm R."/>
            <person name="Sun H."/>
            <person name="Tunlid A."/>
            <person name="Henrissat B."/>
            <person name="Grigoriev I.V."/>
            <person name="Hibbett D.S."/>
            <person name="Martin F."/>
        </authorList>
    </citation>
    <scope>NUCLEOTIDE SEQUENCE [LARGE SCALE GENOMIC DNA]</scope>
    <source>
        <strain evidence="14">h7</strain>
    </source>
</reference>
<evidence type="ECO:0000256" key="9">
    <source>
        <dbReference type="ARBA" id="ARBA00023315"/>
    </source>
</evidence>
<evidence type="ECO:0000256" key="3">
    <source>
        <dbReference type="ARBA" id="ARBA00008870"/>
    </source>
</evidence>
<evidence type="ECO:0000256" key="2">
    <source>
        <dbReference type="ARBA" id="ARBA00004496"/>
    </source>
</evidence>
<dbReference type="GO" id="GO:0005634">
    <property type="term" value="C:nucleus"/>
    <property type="evidence" value="ECO:0007669"/>
    <property type="project" value="UniProtKB-SubCell"/>
</dbReference>
<dbReference type="OrthoDB" id="424551at2759"/>
<dbReference type="InterPro" id="IPR039949">
    <property type="entry name" value="NAA40"/>
</dbReference>
<evidence type="ECO:0000256" key="7">
    <source>
        <dbReference type="ARBA" id="ARBA00022679"/>
    </source>
</evidence>
<evidence type="ECO:0000259" key="12">
    <source>
        <dbReference type="PROSITE" id="PS51186"/>
    </source>
</evidence>
<dbReference type="SUPFAM" id="SSF55729">
    <property type="entry name" value="Acyl-CoA N-acyltransferases (Nat)"/>
    <property type="match status" value="1"/>
</dbReference>
<dbReference type="Proteomes" id="UP000053424">
    <property type="component" value="Unassembled WGS sequence"/>
</dbReference>
<evidence type="ECO:0000256" key="6">
    <source>
        <dbReference type="ARBA" id="ARBA00022490"/>
    </source>
</evidence>
<comment type="subcellular location">
    <subcellularLocation>
        <location evidence="2">Cytoplasm</location>
    </subcellularLocation>
    <subcellularLocation>
        <location evidence="1">Nucleus</location>
    </subcellularLocation>
</comment>
<dbReference type="AlphaFoldDB" id="A0A0C3CVJ4"/>
<evidence type="ECO:0000256" key="8">
    <source>
        <dbReference type="ARBA" id="ARBA00023242"/>
    </source>
</evidence>
<evidence type="ECO:0000256" key="4">
    <source>
        <dbReference type="ARBA" id="ARBA00012950"/>
    </source>
</evidence>
<dbReference type="InterPro" id="IPR016181">
    <property type="entry name" value="Acyl_CoA_acyltransferase"/>
</dbReference>
<keyword evidence="14" id="KW-1185">Reference proteome</keyword>
<comment type="catalytic activity">
    <reaction evidence="10">
        <text>N-terminal L-seryl-[histone H2A] + acetyl-CoA = N-terminal N(alpha)-acetyl-L-seryl-[histone H2A] + CoA + H(+)</text>
        <dbReference type="Rhea" id="RHEA:50600"/>
        <dbReference type="Rhea" id="RHEA-COMP:12742"/>
        <dbReference type="Rhea" id="RHEA-COMP:12744"/>
        <dbReference type="ChEBI" id="CHEBI:15378"/>
        <dbReference type="ChEBI" id="CHEBI:57287"/>
        <dbReference type="ChEBI" id="CHEBI:57288"/>
        <dbReference type="ChEBI" id="CHEBI:64738"/>
        <dbReference type="ChEBI" id="CHEBI:83690"/>
        <dbReference type="EC" id="2.3.1.257"/>
    </reaction>
</comment>
<evidence type="ECO:0000313" key="14">
    <source>
        <dbReference type="Proteomes" id="UP000053424"/>
    </source>
</evidence>
<dbReference type="EC" id="2.3.1.257" evidence="4"/>
<accession>A0A0C3CVJ4</accession>
<dbReference type="PANTHER" id="PTHR20531">
    <property type="entry name" value="N-ALPHA-ACETYLTRANSFERASE 40"/>
    <property type="match status" value="1"/>
</dbReference>
<dbReference type="Pfam" id="PF00583">
    <property type="entry name" value="Acetyltransf_1"/>
    <property type="match status" value="1"/>
</dbReference>
<dbReference type="STRING" id="686832.A0A0C3CVJ4"/>
<dbReference type="CDD" id="cd04301">
    <property type="entry name" value="NAT_SF"/>
    <property type="match status" value="1"/>
</dbReference>
<dbReference type="Gene3D" id="3.40.630.30">
    <property type="match status" value="1"/>
</dbReference>
<keyword evidence="7" id="KW-0808">Transferase</keyword>
<name>A0A0C3CVJ4_HEBCY</name>
<protein>
    <recommendedName>
        <fullName evidence="5">N-alpha-acetyltransferase 40</fullName>
        <ecNumber evidence="4">2.3.1.257</ecNumber>
    </recommendedName>
</protein>
<feature type="non-terminal residue" evidence="13">
    <location>
        <position position="1"/>
    </location>
</feature>
<evidence type="ECO:0000313" key="13">
    <source>
        <dbReference type="EMBL" id="KIM48139.1"/>
    </source>
</evidence>
<dbReference type="GO" id="GO:1990189">
    <property type="term" value="F:protein N-terminal-serine acetyltransferase activity"/>
    <property type="evidence" value="ECO:0007669"/>
    <property type="project" value="UniProtKB-EC"/>
</dbReference>
<proteinExistence type="inferred from homology"/>
<sequence length="203" mass="23064">MKSSKAVKLANKASSAQLAKVVSSSYELPSNRSCRVKVMHSSDLKRTQRESIWAVFEANMYEFYKSSSFGWDPEAKRKELFHSLSRFILVHEADTDTLLAFIMLRFELEEEEDVIYCYDIQVTKAAQGMGLGKELLSELAKIGNAYEMEKIMLTVLKANTKATAFYKAIGFELDPTSPEYKEDGEELDPELLGLDYEILSRSI</sequence>
<dbReference type="InterPro" id="IPR000182">
    <property type="entry name" value="GNAT_dom"/>
</dbReference>
<reference evidence="13 14" key="1">
    <citation type="submission" date="2014-04" db="EMBL/GenBank/DDBJ databases">
        <authorList>
            <consortium name="DOE Joint Genome Institute"/>
            <person name="Kuo A."/>
            <person name="Gay G."/>
            <person name="Dore J."/>
            <person name="Kohler A."/>
            <person name="Nagy L.G."/>
            <person name="Floudas D."/>
            <person name="Copeland A."/>
            <person name="Barry K.W."/>
            <person name="Cichocki N."/>
            <person name="Veneault-Fourrey C."/>
            <person name="LaButti K."/>
            <person name="Lindquist E.A."/>
            <person name="Lipzen A."/>
            <person name="Lundell T."/>
            <person name="Morin E."/>
            <person name="Murat C."/>
            <person name="Sun H."/>
            <person name="Tunlid A."/>
            <person name="Henrissat B."/>
            <person name="Grigoriev I.V."/>
            <person name="Hibbett D.S."/>
            <person name="Martin F."/>
            <person name="Nordberg H.P."/>
            <person name="Cantor M.N."/>
            <person name="Hua S.X."/>
        </authorList>
    </citation>
    <scope>NUCLEOTIDE SEQUENCE [LARGE SCALE GENOMIC DNA]</scope>
    <source>
        <strain evidence="14">h7</strain>
    </source>
</reference>
<evidence type="ECO:0000256" key="11">
    <source>
        <dbReference type="ARBA" id="ARBA00049524"/>
    </source>
</evidence>
<dbReference type="GO" id="GO:0010485">
    <property type="term" value="F:histone H4 acetyltransferase activity"/>
    <property type="evidence" value="ECO:0007669"/>
    <property type="project" value="InterPro"/>
</dbReference>
<gene>
    <name evidence="13" type="ORF">M413DRAFT_439860</name>
</gene>
<feature type="domain" description="N-acetyltransferase" evidence="12">
    <location>
        <begin position="50"/>
        <end position="197"/>
    </location>
</feature>
<comment type="similarity">
    <text evidence="3">Belongs to the acetyltransferase family. NAA40 subfamily.</text>
</comment>
<keyword evidence="9" id="KW-0012">Acyltransferase</keyword>
<organism evidence="13 14">
    <name type="scientific">Hebeloma cylindrosporum</name>
    <dbReference type="NCBI Taxonomy" id="76867"/>
    <lineage>
        <taxon>Eukaryota</taxon>
        <taxon>Fungi</taxon>
        <taxon>Dikarya</taxon>
        <taxon>Basidiomycota</taxon>
        <taxon>Agaricomycotina</taxon>
        <taxon>Agaricomycetes</taxon>
        <taxon>Agaricomycetidae</taxon>
        <taxon>Agaricales</taxon>
        <taxon>Agaricineae</taxon>
        <taxon>Hymenogastraceae</taxon>
        <taxon>Hebeloma</taxon>
    </lineage>
</organism>
<keyword evidence="6" id="KW-0963">Cytoplasm</keyword>
<dbReference type="GO" id="GO:0043998">
    <property type="term" value="F:histone H2A acetyltransferase activity"/>
    <property type="evidence" value="ECO:0007669"/>
    <property type="project" value="InterPro"/>
</dbReference>
<dbReference type="PANTHER" id="PTHR20531:SF1">
    <property type="entry name" value="N-ALPHA-ACETYLTRANSFERASE 40"/>
    <property type="match status" value="1"/>
</dbReference>
<dbReference type="HOGENOM" id="CLU_051699_1_0_1"/>
<dbReference type="GO" id="GO:0005737">
    <property type="term" value="C:cytoplasm"/>
    <property type="evidence" value="ECO:0007669"/>
    <property type="project" value="UniProtKB-SubCell"/>
</dbReference>
<evidence type="ECO:0000256" key="1">
    <source>
        <dbReference type="ARBA" id="ARBA00004123"/>
    </source>
</evidence>